<reference evidence="2" key="1">
    <citation type="journal article" date="2019" name="Int. J. Syst. Evol. Microbiol.">
        <title>The Global Catalogue of Microorganisms (GCM) 10K type strain sequencing project: providing services to taxonomists for standard genome sequencing and annotation.</title>
        <authorList>
            <consortium name="The Broad Institute Genomics Platform"/>
            <consortium name="The Broad Institute Genome Sequencing Center for Infectious Disease"/>
            <person name="Wu L."/>
            <person name="Ma J."/>
        </authorList>
    </citation>
    <scope>NUCLEOTIDE SEQUENCE [LARGE SCALE GENOMIC DNA]</scope>
    <source>
        <strain evidence="2">JCM 9088</strain>
    </source>
</reference>
<dbReference type="EMBL" id="BAAAUD010000056">
    <property type="protein sequence ID" value="GAA2964822.1"/>
    <property type="molecule type" value="Genomic_DNA"/>
</dbReference>
<gene>
    <name evidence="1" type="ORF">GCM10010446_58080</name>
</gene>
<accession>A0ABP6K2W2</accession>
<dbReference type="InterPro" id="IPR029055">
    <property type="entry name" value="Ntn_hydrolases_N"/>
</dbReference>
<dbReference type="Proteomes" id="UP001500403">
    <property type="component" value="Unassembled WGS sequence"/>
</dbReference>
<name>A0ABP6K2W2_9ACTN</name>
<comment type="caution">
    <text evidence="1">The sequence shown here is derived from an EMBL/GenBank/DDBJ whole genome shotgun (WGS) entry which is preliminary data.</text>
</comment>
<sequence>MYAWGGKPFGRLLGPAERLARDGFVVDETFRSQTADHQARFAGFPATAELCLPGGQLPVTGSVFKNPDLALRTGRRAVRASTSCTGANCPRTSCPRCAHRPWTRPPPGWCAPET</sequence>
<proteinExistence type="predicted"/>
<dbReference type="Pfam" id="PF01019">
    <property type="entry name" value="G_glu_transpept"/>
    <property type="match status" value="1"/>
</dbReference>
<dbReference type="SUPFAM" id="SSF56235">
    <property type="entry name" value="N-terminal nucleophile aminohydrolases (Ntn hydrolases)"/>
    <property type="match status" value="1"/>
</dbReference>
<protein>
    <submittedName>
        <fullName evidence="1">Uncharacterized protein</fullName>
    </submittedName>
</protein>
<evidence type="ECO:0000313" key="2">
    <source>
        <dbReference type="Proteomes" id="UP001500403"/>
    </source>
</evidence>
<evidence type="ECO:0000313" key="1">
    <source>
        <dbReference type="EMBL" id="GAA2964822.1"/>
    </source>
</evidence>
<organism evidence="1 2">
    <name type="scientific">Streptomyces enissocaesilis</name>
    <dbReference type="NCBI Taxonomy" id="332589"/>
    <lineage>
        <taxon>Bacteria</taxon>
        <taxon>Bacillati</taxon>
        <taxon>Actinomycetota</taxon>
        <taxon>Actinomycetes</taxon>
        <taxon>Kitasatosporales</taxon>
        <taxon>Streptomycetaceae</taxon>
        <taxon>Streptomyces</taxon>
        <taxon>Streptomyces rochei group</taxon>
    </lineage>
</organism>
<keyword evidence="2" id="KW-1185">Reference proteome</keyword>